<keyword evidence="2" id="KW-1185">Reference proteome</keyword>
<sequence>MFKRKCNNRTILHFLVSIIVAALILVGCQSESSDVNTGEKINEECVVQLEGDNIKEINYLFYNEAVDLKHITLSFHQNYTEKKFGKLELLQDNNIVSDNVVLRDTVINNNGQFTISLPEYVERFNQVRFFDEMGSVIFTLRVGQYILEDINIPNNIPEENRWALDGYETLEKANEYEIKIKFTQEKSTDAYEYKLMVPKELAKQKILEESIEVEEKGNPLSFTYNSRIDIPYFKKNDYVNIAYELLIIQQDESKEKSSTMSIIYIPLVESI</sequence>
<dbReference type="Proteomes" id="UP000608071">
    <property type="component" value="Unassembled WGS sequence"/>
</dbReference>
<organism evidence="1 2">
    <name type="scientific">Paenibacillus gallinarum</name>
    <dbReference type="NCBI Taxonomy" id="2762232"/>
    <lineage>
        <taxon>Bacteria</taxon>
        <taxon>Bacillati</taxon>
        <taxon>Bacillota</taxon>
        <taxon>Bacilli</taxon>
        <taxon>Bacillales</taxon>
        <taxon>Paenibacillaceae</taxon>
        <taxon>Paenibacillus</taxon>
    </lineage>
</organism>
<dbReference type="RefSeq" id="WP_191805007.1">
    <property type="nucleotide sequence ID" value="NZ_JACSQL010000024.1"/>
</dbReference>
<dbReference type="PROSITE" id="PS51257">
    <property type="entry name" value="PROKAR_LIPOPROTEIN"/>
    <property type="match status" value="1"/>
</dbReference>
<evidence type="ECO:0008006" key="3">
    <source>
        <dbReference type="Google" id="ProtNLM"/>
    </source>
</evidence>
<evidence type="ECO:0000313" key="1">
    <source>
        <dbReference type="EMBL" id="MBD7971244.1"/>
    </source>
</evidence>
<gene>
    <name evidence="1" type="ORF">H9647_24580</name>
</gene>
<protein>
    <recommendedName>
        <fullName evidence="3">Intracellular proteinase inhibitor BsuPI domain-containing protein</fullName>
    </recommendedName>
</protein>
<accession>A0ABR8T641</accession>
<name>A0ABR8T641_9BACL</name>
<proteinExistence type="predicted"/>
<reference evidence="1 2" key="1">
    <citation type="submission" date="2020-08" db="EMBL/GenBank/DDBJ databases">
        <title>A Genomic Blueprint of the Chicken Gut Microbiome.</title>
        <authorList>
            <person name="Gilroy R."/>
            <person name="Ravi A."/>
            <person name="Getino M."/>
            <person name="Pursley I."/>
            <person name="Horton D.L."/>
            <person name="Alikhan N.-F."/>
            <person name="Baker D."/>
            <person name="Gharbi K."/>
            <person name="Hall N."/>
            <person name="Watson M."/>
            <person name="Adriaenssens E.M."/>
            <person name="Foster-Nyarko E."/>
            <person name="Jarju S."/>
            <person name="Secka A."/>
            <person name="Antonio M."/>
            <person name="Oren A."/>
            <person name="Chaudhuri R."/>
            <person name="La Ragione R.M."/>
            <person name="Hildebrand F."/>
            <person name="Pallen M.J."/>
        </authorList>
    </citation>
    <scope>NUCLEOTIDE SEQUENCE [LARGE SCALE GENOMIC DNA]</scope>
    <source>
        <strain evidence="1 2">Sa2BVA9</strain>
    </source>
</reference>
<comment type="caution">
    <text evidence="1">The sequence shown here is derived from an EMBL/GenBank/DDBJ whole genome shotgun (WGS) entry which is preliminary data.</text>
</comment>
<dbReference type="EMBL" id="JACSQL010000024">
    <property type="protein sequence ID" value="MBD7971244.1"/>
    <property type="molecule type" value="Genomic_DNA"/>
</dbReference>
<evidence type="ECO:0000313" key="2">
    <source>
        <dbReference type="Proteomes" id="UP000608071"/>
    </source>
</evidence>